<dbReference type="NCBIfam" id="TIGR01194">
    <property type="entry name" value="cyc_pep_trnsptr"/>
    <property type="match status" value="1"/>
</dbReference>
<organism evidence="12 13">
    <name type="scientific">Azorhizobium caulinodans (strain ATCC 43989 / DSM 5975 / JCM 20966 / LMG 6465 / NBRC 14845 / NCIMB 13405 / ORS 571)</name>
    <dbReference type="NCBI Taxonomy" id="438753"/>
    <lineage>
        <taxon>Bacteria</taxon>
        <taxon>Pseudomonadati</taxon>
        <taxon>Pseudomonadota</taxon>
        <taxon>Alphaproteobacteria</taxon>
        <taxon>Hyphomicrobiales</taxon>
        <taxon>Xanthobacteraceae</taxon>
        <taxon>Azorhizobium</taxon>
    </lineage>
</organism>
<gene>
    <name evidence="12" type="ordered locus">AZC_3988</name>
</gene>
<feature type="transmembrane region" description="Helical" evidence="9">
    <location>
        <begin position="149"/>
        <end position="166"/>
    </location>
</feature>
<dbReference type="PROSITE" id="PS50893">
    <property type="entry name" value="ABC_TRANSPORTER_2"/>
    <property type="match status" value="1"/>
</dbReference>
<evidence type="ECO:0000259" key="11">
    <source>
        <dbReference type="PROSITE" id="PS50929"/>
    </source>
</evidence>
<feature type="domain" description="ABC transmembrane type-1" evidence="11">
    <location>
        <begin position="42"/>
        <end position="314"/>
    </location>
</feature>
<protein>
    <submittedName>
        <fullName evidence="12">ABC-type siderophore export system</fullName>
    </submittedName>
</protein>
<evidence type="ECO:0000256" key="4">
    <source>
        <dbReference type="ARBA" id="ARBA00022741"/>
    </source>
</evidence>
<evidence type="ECO:0000313" key="13">
    <source>
        <dbReference type="Proteomes" id="UP000000270"/>
    </source>
</evidence>
<feature type="transmembrane region" description="Helical" evidence="9">
    <location>
        <begin position="41"/>
        <end position="62"/>
    </location>
</feature>
<evidence type="ECO:0000256" key="1">
    <source>
        <dbReference type="ARBA" id="ARBA00004651"/>
    </source>
</evidence>
<evidence type="ECO:0000256" key="3">
    <source>
        <dbReference type="ARBA" id="ARBA00022692"/>
    </source>
</evidence>
<dbReference type="EMBL" id="AP009384">
    <property type="protein sequence ID" value="BAF89986.1"/>
    <property type="molecule type" value="Genomic_DNA"/>
</dbReference>
<dbReference type="eggNOG" id="COG4615">
    <property type="taxonomic scope" value="Bacteria"/>
</dbReference>
<reference evidence="12 13" key="1">
    <citation type="journal article" date="2007" name="Appl. Environ. Microbiol.">
        <title>Rhizobial factors required for stem nodule maturation and maintenance in Sesbania rostrata-Azorhizobium caulinodans ORS571 symbiosis.</title>
        <authorList>
            <person name="Suzuki S."/>
            <person name="Aono T."/>
            <person name="Lee KB."/>
            <person name="Suzuki T."/>
            <person name="Liu CT."/>
            <person name="Miwa H."/>
            <person name="Wakao S."/>
            <person name="Iki T."/>
            <person name="Oyaizu H."/>
        </authorList>
    </citation>
    <scope>NUCLEOTIDE SEQUENCE [LARGE SCALE GENOMIC DNA]</scope>
    <source>
        <strain evidence="13">ATCC 43989 / DSM 5975 / JCM 20966 / LMG 6465 / NBRC 14845 / NCIMB 13405 / ORS 571</strain>
    </source>
</reference>
<dbReference type="AlphaFoldDB" id="A8IL47"/>
<keyword evidence="3 9" id="KW-0812">Transmembrane</keyword>
<feature type="transmembrane region" description="Helical" evidence="9">
    <location>
        <begin position="74"/>
        <end position="99"/>
    </location>
</feature>
<name>A8IL47_AZOC5</name>
<dbReference type="InterPro" id="IPR027417">
    <property type="entry name" value="P-loop_NTPase"/>
</dbReference>
<dbReference type="InterPro" id="IPR003593">
    <property type="entry name" value="AAA+_ATPase"/>
</dbReference>
<dbReference type="Gene3D" id="3.40.50.300">
    <property type="entry name" value="P-loop containing nucleotide triphosphate hydrolases"/>
    <property type="match status" value="1"/>
</dbReference>
<keyword evidence="7 9" id="KW-0472">Membrane</keyword>
<evidence type="ECO:0000256" key="2">
    <source>
        <dbReference type="ARBA" id="ARBA00022448"/>
    </source>
</evidence>
<dbReference type="GO" id="GO:0140359">
    <property type="term" value="F:ABC-type transporter activity"/>
    <property type="evidence" value="ECO:0007669"/>
    <property type="project" value="InterPro"/>
</dbReference>
<dbReference type="GO" id="GO:0016887">
    <property type="term" value="F:ATP hydrolysis activity"/>
    <property type="evidence" value="ECO:0007669"/>
    <property type="project" value="InterPro"/>
</dbReference>
<evidence type="ECO:0000256" key="7">
    <source>
        <dbReference type="ARBA" id="ARBA00023136"/>
    </source>
</evidence>
<keyword evidence="2" id="KW-0813">Transport</keyword>
<reference evidence="12 13" key="5">
    <citation type="journal article" date="2010" name="Appl. Environ. Microbiol.">
        <title>phrR-like gene praR of Azorhizobium caulinodans ORS571 is essential for symbiosis with Sesbania rostrata and is involved in expression of reb genes.</title>
        <authorList>
            <person name="Akiba N."/>
            <person name="Aono T."/>
            <person name="Toyazaki H."/>
            <person name="Sato S."/>
            <person name="Oyaizu H."/>
        </authorList>
    </citation>
    <scope>NUCLEOTIDE SEQUENCE [LARGE SCALE GENOMIC DNA]</scope>
    <source>
        <strain evidence="13">ATCC 43989 / DSM 5975 / JCM 20966 / LMG 6465 / NBRC 14845 / NCIMB 13405 / ORS 571</strain>
    </source>
</reference>
<dbReference type="RefSeq" id="WP_012172508.1">
    <property type="nucleotide sequence ID" value="NC_009937.1"/>
</dbReference>
<comment type="subcellular location">
    <subcellularLocation>
        <location evidence="1">Cell membrane</location>
        <topology evidence="1">Multi-pass membrane protein</topology>
    </subcellularLocation>
</comment>
<dbReference type="Gene3D" id="1.20.1560.10">
    <property type="entry name" value="ABC transporter type 1, transmembrane domain"/>
    <property type="match status" value="1"/>
</dbReference>
<proteinExistence type="predicted"/>
<feature type="region of interest" description="Disordered" evidence="8">
    <location>
        <begin position="1"/>
        <end position="21"/>
    </location>
</feature>
<dbReference type="Pfam" id="PF00664">
    <property type="entry name" value="ABC_membrane"/>
    <property type="match status" value="1"/>
</dbReference>
<dbReference type="GO" id="GO:0015833">
    <property type="term" value="P:peptide transport"/>
    <property type="evidence" value="ECO:0007669"/>
    <property type="project" value="InterPro"/>
</dbReference>
<dbReference type="InterPro" id="IPR036640">
    <property type="entry name" value="ABC1_TM_sf"/>
</dbReference>
<dbReference type="SUPFAM" id="SSF52540">
    <property type="entry name" value="P-loop containing nucleoside triphosphate hydrolases"/>
    <property type="match status" value="1"/>
</dbReference>
<feature type="domain" description="ABC transporter" evidence="10">
    <location>
        <begin position="350"/>
        <end position="569"/>
    </location>
</feature>
<evidence type="ECO:0000256" key="9">
    <source>
        <dbReference type="SAM" id="Phobius"/>
    </source>
</evidence>
<dbReference type="GO" id="GO:1904680">
    <property type="term" value="F:peptide transmembrane transporter activity"/>
    <property type="evidence" value="ECO:0007669"/>
    <property type="project" value="InterPro"/>
</dbReference>
<reference evidence="12 13" key="6">
    <citation type="journal article" date="2011" name="Appl. Environ. Microbiol.">
        <title>Involvement of the azorhizobial chromosome partition gene (parA) in the onset of bacteroid differentiation during Sesbania rostrata stem nodule development.</title>
        <authorList>
            <person name="Liu CT."/>
            <person name="Lee KB."/>
            <person name="Wang YS."/>
            <person name="Peng MH."/>
            <person name="Lee KT."/>
            <person name="Suzuki S."/>
            <person name="Suzuki T."/>
            <person name="Oyaizu H."/>
        </authorList>
    </citation>
    <scope>NUCLEOTIDE SEQUENCE [LARGE SCALE GENOMIC DNA]</scope>
    <source>
        <strain evidence="13">ATCC 43989 / DSM 5975 / JCM 20966 / LMG 6465 / NBRC 14845 / NCIMB 13405 / ORS 571</strain>
    </source>
</reference>
<dbReference type="InterPro" id="IPR039421">
    <property type="entry name" value="Type_1_exporter"/>
</dbReference>
<dbReference type="Proteomes" id="UP000000270">
    <property type="component" value="Chromosome"/>
</dbReference>
<dbReference type="PROSITE" id="PS50929">
    <property type="entry name" value="ABC_TM1F"/>
    <property type="match status" value="1"/>
</dbReference>
<dbReference type="CDD" id="cd03225">
    <property type="entry name" value="ABC_cobalt_CbiO_domain1"/>
    <property type="match status" value="1"/>
</dbReference>
<evidence type="ECO:0000256" key="8">
    <source>
        <dbReference type="SAM" id="MobiDB-lite"/>
    </source>
</evidence>
<reference evidence="13" key="2">
    <citation type="submission" date="2007-04" db="EMBL/GenBank/DDBJ databases">
        <title>Complete genome sequence of the nitrogen-fixing bacterium Azorhizobium caulinodans ORS571.</title>
        <authorList>
            <person name="Lee K.B."/>
            <person name="Backer P.D."/>
            <person name="Aono T."/>
            <person name="Liu C.T."/>
            <person name="Suzuki S."/>
            <person name="Suzuki T."/>
            <person name="Kaneko T."/>
            <person name="Yamada M."/>
            <person name="Tabata S."/>
            <person name="Kupfer D.M."/>
            <person name="Najar F.Z."/>
            <person name="Wiley G.B."/>
            <person name="Roe B."/>
            <person name="Binnewies T."/>
            <person name="Ussery D."/>
            <person name="Vereecke D."/>
            <person name="Gevers D."/>
            <person name="Holsters M."/>
            <person name="Oyaizu H."/>
        </authorList>
    </citation>
    <scope>NUCLEOTIDE SEQUENCE [LARGE SCALE GENOMIC DNA]</scope>
    <source>
        <strain evidence="13">ATCC 43989 / DSM 5975 / JCM 20966 / LMG 6465 / NBRC 14845 / NCIMB 13405 / ORS 571</strain>
    </source>
</reference>
<dbReference type="KEGG" id="azc:AZC_3988"/>
<sequence>MSRASGIPISQQGQDMRHASPARPRLMREVLHLLRPFWKPILGTTIAGAIGGMAMAWSLSVINEALTVQAPVTGLLAFGALCVISLLGQFAAGIGNSILGQKIIARLRQDICRRILEAPLATVERAKAHRLLAILTGDVEKISEFAHHFAGYAAAFAIVAGCLVYLLHLSPVMLAFALGVVALGGFLNHKGMAMWLDRFEAARSLEDSLQKLFRSVVEGAKELRLNRDRMERLHRHGIVDLTNRIARLNGRAFAIFWAVDVLSLSLIFLIIGVILIIRPFLDIPNEAVTGFIIVMLFARGPVEELAGALPVFSQAQIAFRRISALSAEFSADRGETEGQHGRPAAFGHSIALRGVVHRLEDPATGRVFTLHVPNLDIRAGELVFIVGGNGSGKTTLVKLLLGLSTPASGHLLLDGRPLAQKDLAAYRQLFSAVFADFHLFEELAPRADTVARARVWLRRLDLEGVVDVETGRFSTLDLSTGQRKRLALINAILEDRPILMLDEWAADQDPSYRRLFYHELLPELRALGKTIICVSHDDRYFALADRVIQMDCGRIASLRPGATHDAGHEHTAP</sequence>
<dbReference type="InterPro" id="IPR005898">
    <property type="entry name" value="Cyc_pep_transpt_SyrD/YojI"/>
</dbReference>
<dbReference type="InterPro" id="IPR015856">
    <property type="entry name" value="ABC_transpr_CbiO/EcfA_su"/>
</dbReference>
<accession>A8IL47</accession>
<dbReference type="PANTHER" id="PTHR24221:SF654">
    <property type="entry name" value="ATP-BINDING CASSETTE SUB-FAMILY B MEMBER 6"/>
    <property type="match status" value="1"/>
</dbReference>
<keyword evidence="13" id="KW-1185">Reference proteome</keyword>
<reference evidence="12 13" key="3">
    <citation type="journal article" date="2008" name="BMC Genomics">
        <title>The genome of the versatile nitrogen fixer Azorhizobium caulinodans ORS571.</title>
        <authorList>
            <person name="Lee KB."/>
            <person name="Backer P.D."/>
            <person name="Aono T."/>
            <person name="Liu CT."/>
            <person name="Suzuki S."/>
            <person name="Suzuki T."/>
            <person name="Kaneko T."/>
            <person name="Yamada M."/>
            <person name="Tabata S."/>
            <person name="Kupfer D.M."/>
            <person name="Najar F.Z."/>
            <person name="Wiley G.B."/>
            <person name="Roe B."/>
            <person name="Binnewies T.T."/>
            <person name="Ussery D.W."/>
            <person name="D'Haeze W."/>
            <person name="Herder J.D."/>
            <person name="Gevers D."/>
            <person name="Vereecke D."/>
            <person name="Holsters M."/>
            <person name="Oyaizu H."/>
        </authorList>
    </citation>
    <scope>NUCLEOTIDE SEQUENCE [LARGE SCALE GENOMIC DNA]</scope>
    <source>
        <strain evidence="13">ATCC 43989 / DSM 5975 / JCM 20966 / LMG 6465 / NBRC 14845 / NCIMB 13405 / ORS 571</strain>
    </source>
</reference>
<evidence type="ECO:0000256" key="6">
    <source>
        <dbReference type="ARBA" id="ARBA00022989"/>
    </source>
</evidence>
<feature type="transmembrane region" description="Helical" evidence="9">
    <location>
        <begin position="172"/>
        <end position="189"/>
    </location>
</feature>
<keyword evidence="6 9" id="KW-1133">Transmembrane helix</keyword>
<feature type="transmembrane region" description="Helical" evidence="9">
    <location>
        <begin position="254"/>
        <end position="277"/>
    </location>
</feature>
<evidence type="ECO:0000259" key="10">
    <source>
        <dbReference type="PROSITE" id="PS50893"/>
    </source>
</evidence>
<dbReference type="SMART" id="SM00382">
    <property type="entry name" value="AAA"/>
    <property type="match status" value="1"/>
</dbReference>
<dbReference type="SUPFAM" id="SSF90123">
    <property type="entry name" value="ABC transporter transmembrane region"/>
    <property type="match status" value="1"/>
</dbReference>
<dbReference type="GO" id="GO:0005524">
    <property type="term" value="F:ATP binding"/>
    <property type="evidence" value="ECO:0007669"/>
    <property type="project" value="UniProtKB-KW"/>
</dbReference>
<dbReference type="InterPro" id="IPR003439">
    <property type="entry name" value="ABC_transporter-like_ATP-bd"/>
</dbReference>
<evidence type="ECO:0000256" key="5">
    <source>
        <dbReference type="ARBA" id="ARBA00022840"/>
    </source>
</evidence>
<keyword evidence="5" id="KW-0067">ATP-binding</keyword>
<keyword evidence="4" id="KW-0547">Nucleotide-binding</keyword>
<dbReference type="InterPro" id="IPR011527">
    <property type="entry name" value="ABC1_TM_dom"/>
</dbReference>
<dbReference type="STRING" id="438753.AZC_3988"/>
<evidence type="ECO:0000313" key="12">
    <source>
        <dbReference type="EMBL" id="BAF89986.1"/>
    </source>
</evidence>
<dbReference type="PANTHER" id="PTHR24221">
    <property type="entry name" value="ATP-BINDING CASSETTE SUB-FAMILY B"/>
    <property type="match status" value="1"/>
</dbReference>
<reference evidence="12 13" key="4">
    <citation type="journal article" date="2009" name="Appl. Environ. Microbiol.">
        <title>Comparative genome-wide transcriptional profiling of Azorhizobium caulinodans ORS571 grown under free-living and symbiotic conditions.</title>
        <authorList>
            <person name="Tsukada S."/>
            <person name="Aono T."/>
            <person name="Akiba N."/>
            <person name="Lee KB."/>
            <person name="Liu CT."/>
            <person name="Toyazaki H."/>
            <person name="Oyaizu H."/>
        </authorList>
    </citation>
    <scope>NUCLEOTIDE SEQUENCE [LARGE SCALE GENOMIC DNA]</scope>
    <source>
        <strain evidence="13">ATCC 43989 / DSM 5975 / JCM 20966 / LMG 6465 / NBRC 14845 / NCIMB 13405 / ORS 571</strain>
    </source>
</reference>
<dbReference type="GO" id="GO:0005886">
    <property type="term" value="C:plasma membrane"/>
    <property type="evidence" value="ECO:0007669"/>
    <property type="project" value="UniProtKB-SubCell"/>
</dbReference>
<dbReference type="HOGENOM" id="CLU_023671_2_1_5"/>
<dbReference type="Pfam" id="PF00005">
    <property type="entry name" value="ABC_tran"/>
    <property type="match status" value="1"/>
</dbReference>